<name>A0A8E2JE55_9PEZI</name>
<sequence length="256" mass="27774">LKLLYWPSLANELEKNQLEECQPCATQIIGNNSRISSNSPSRCQISIITTNLPSLSDSPSILLQLSLAPSGVNSELKYPLGDANRILVILPPAIGIACPVTGHSLCSNNNVPFATCSVLRFAFIHCSNPVVPRLPINHRRIRPLHQDIRLYTQQLPRRSRLARRAEQAREAAAYELGNAGGACHPSAHADPVKIIRPYFCAAICGHAARLICNTPRKFTSSSASNPGPGSFSTPVGSPTVPAWCRIISMRPKRSSV</sequence>
<gene>
    <name evidence="1" type="ORF">K432DRAFT_455645</name>
</gene>
<accession>A0A8E2JE55</accession>
<evidence type="ECO:0000313" key="1">
    <source>
        <dbReference type="EMBL" id="OCK79325.1"/>
    </source>
</evidence>
<dbReference type="AlphaFoldDB" id="A0A8E2JE55"/>
<reference evidence="1 2" key="1">
    <citation type="journal article" date="2016" name="Nat. Commun.">
        <title>Ectomycorrhizal ecology is imprinted in the genome of the dominant symbiotic fungus Cenococcum geophilum.</title>
        <authorList>
            <consortium name="DOE Joint Genome Institute"/>
            <person name="Peter M."/>
            <person name="Kohler A."/>
            <person name="Ohm R.A."/>
            <person name="Kuo A."/>
            <person name="Krutzmann J."/>
            <person name="Morin E."/>
            <person name="Arend M."/>
            <person name="Barry K.W."/>
            <person name="Binder M."/>
            <person name="Choi C."/>
            <person name="Clum A."/>
            <person name="Copeland A."/>
            <person name="Grisel N."/>
            <person name="Haridas S."/>
            <person name="Kipfer T."/>
            <person name="LaButti K."/>
            <person name="Lindquist E."/>
            <person name="Lipzen A."/>
            <person name="Maire R."/>
            <person name="Meier B."/>
            <person name="Mihaltcheva S."/>
            <person name="Molinier V."/>
            <person name="Murat C."/>
            <person name="Poggeler S."/>
            <person name="Quandt C.A."/>
            <person name="Sperisen C."/>
            <person name="Tritt A."/>
            <person name="Tisserant E."/>
            <person name="Crous P.W."/>
            <person name="Henrissat B."/>
            <person name="Nehls U."/>
            <person name="Egli S."/>
            <person name="Spatafora J.W."/>
            <person name="Grigoriev I.V."/>
            <person name="Martin F.M."/>
        </authorList>
    </citation>
    <scope>NUCLEOTIDE SEQUENCE [LARGE SCALE GENOMIC DNA]</scope>
    <source>
        <strain evidence="1 2">CBS 459.81</strain>
    </source>
</reference>
<dbReference type="Proteomes" id="UP000250266">
    <property type="component" value="Unassembled WGS sequence"/>
</dbReference>
<evidence type="ECO:0000313" key="2">
    <source>
        <dbReference type="Proteomes" id="UP000250266"/>
    </source>
</evidence>
<keyword evidence="2" id="KW-1185">Reference proteome</keyword>
<dbReference type="EMBL" id="KV745011">
    <property type="protein sequence ID" value="OCK79325.1"/>
    <property type="molecule type" value="Genomic_DNA"/>
</dbReference>
<organism evidence="1 2">
    <name type="scientific">Lepidopterella palustris CBS 459.81</name>
    <dbReference type="NCBI Taxonomy" id="1314670"/>
    <lineage>
        <taxon>Eukaryota</taxon>
        <taxon>Fungi</taxon>
        <taxon>Dikarya</taxon>
        <taxon>Ascomycota</taxon>
        <taxon>Pezizomycotina</taxon>
        <taxon>Dothideomycetes</taxon>
        <taxon>Pleosporomycetidae</taxon>
        <taxon>Mytilinidiales</taxon>
        <taxon>Argynnaceae</taxon>
        <taxon>Lepidopterella</taxon>
    </lineage>
</organism>
<feature type="non-terminal residue" evidence="1">
    <location>
        <position position="1"/>
    </location>
</feature>
<protein>
    <submittedName>
        <fullName evidence="1">Uncharacterized protein</fullName>
    </submittedName>
</protein>
<proteinExistence type="predicted"/>